<keyword evidence="6" id="KW-0165">Cleavage on pair of basic residues</keyword>
<evidence type="ECO:0000256" key="13">
    <source>
        <dbReference type="ARBA" id="ARBA00023279"/>
    </source>
</evidence>
<reference evidence="24" key="3">
    <citation type="submission" date="2025-09" db="UniProtKB">
        <authorList>
            <consortium name="Ensembl"/>
        </authorList>
    </citation>
    <scope>IDENTIFICATION</scope>
</reference>
<feature type="disulfide bond" evidence="19">
    <location>
        <begin position="211"/>
        <end position="237"/>
    </location>
</feature>
<accession>A0A672JEQ5</accession>
<dbReference type="InterPro" id="IPR055356">
    <property type="entry name" value="ZP-N"/>
</dbReference>
<keyword evidence="13" id="KW-0278">Fertilization</keyword>
<dbReference type="Pfam" id="PF00088">
    <property type="entry name" value="Trefoil"/>
    <property type="match status" value="1"/>
</dbReference>
<dbReference type="InterPro" id="IPR017957">
    <property type="entry name" value="P_trefoil_CS"/>
</dbReference>
<gene>
    <name evidence="24" type="primary">LOC115391581</name>
</gene>
<keyword evidence="12" id="KW-0325">Glycoprotein</keyword>
<evidence type="ECO:0000256" key="3">
    <source>
        <dbReference type="ARBA" id="ARBA00022475"/>
    </source>
</evidence>
<dbReference type="Pfam" id="PF00100">
    <property type="entry name" value="Zona_pellucida"/>
    <property type="match status" value="1"/>
</dbReference>
<evidence type="ECO:0000256" key="7">
    <source>
        <dbReference type="ARBA" id="ARBA00022692"/>
    </source>
</evidence>
<dbReference type="GO" id="GO:0035805">
    <property type="term" value="C:egg coat"/>
    <property type="evidence" value="ECO:0007669"/>
    <property type="project" value="UniProtKB-SubCell"/>
</dbReference>
<feature type="disulfide bond" evidence="19">
    <location>
        <begin position="221"/>
        <end position="236"/>
    </location>
</feature>
<protein>
    <recommendedName>
        <fullName evidence="16">Zona pellucida sperm-binding protein 4</fullName>
    </recommendedName>
    <alternativeName>
        <fullName evidence="18">Zona pellucida glycoprotein 4</fullName>
    </alternativeName>
    <alternativeName>
        <fullName evidence="17">Zona pellucida protein B</fullName>
    </alternativeName>
</protein>
<dbReference type="PROSITE" id="PS51448">
    <property type="entry name" value="P_TREFOIL_2"/>
    <property type="match status" value="1"/>
</dbReference>
<dbReference type="Proteomes" id="UP000472267">
    <property type="component" value="Chromosome 7"/>
</dbReference>
<feature type="domain" description="ZP" evidence="22">
    <location>
        <begin position="252"/>
        <end position="543"/>
    </location>
</feature>
<reference evidence="24" key="1">
    <citation type="submission" date="2019-06" db="EMBL/GenBank/DDBJ databases">
        <authorList>
            <consortium name="Wellcome Sanger Institute Data Sharing"/>
        </authorList>
    </citation>
    <scope>NUCLEOTIDE SEQUENCE [LARGE SCALE GENOMIC DNA]</scope>
</reference>
<feature type="domain" description="P-type" evidence="23">
    <location>
        <begin position="209"/>
        <end position="247"/>
    </location>
</feature>
<reference evidence="24" key="2">
    <citation type="submission" date="2025-08" db="UniProtKB">
        <authorList>
            <consortium name="Ensembl"/>
        </authorList>
    </citation>
    <scope>IDENTIFICATION</scope>
</reference>
<keyword evidence="9" id="KW-0472">Membrane</keyword>
<dbReference type="PROSITE" id="PS51034">
    <property type="entry name" value="ZP_2"/>
    <property type="match status" value="1"/>
</dbReference>
<comment type="similarity">
    <text evidence="2">Belongs to the ZP domain family. ZPB subfamily.</text>
</comment>
<feature type="compositionally biased region" description="Pro residues" evidence="20">
    <location>
        <begin position="192"/>
        <end position="208"/>
    </location>
</feature>
<evidence type="ECO:0000256" key="5">
    <source>
        <dbReference type="ARBA" id="ARBA00022530"/>
    </source>
</evidence>
<dbReference type="Gene3D" id="2.60.40.4100">
    <property type="entry name" value="Zona pellucida, ZP-C domain"/>
    <property type="match status" value="1"/>
</dbReference>
<dbReference type="PROSITE" id="PS00025">
    <property type="entry name" value="P_TREFOIL_1"/>
    <property type="match status" value="1"/>
</dbReference>
<dbReference type="Ensembl" id="ENSSFAT00005054385.1">
    <property type="protein sequence ID" value="ENSSFAP00005052723.1"/>
    <property type="gene ID" value="ENSSFAG00005025123.1"/>
</dbReference>
<dbReference type="InterPro" id="IPR000519">
    <property type="entry name" value="P_trefoil_dom"/>
</dbReference>
<feature type="region of interest" description="Disordered" evidence="20">
    <location>
        <begin position="30"/>
        <end position="211"/>
    </location>
</feature>
<feature type="signal peptide" evidence="21">
    <location>
        <begin position="1"/>
        <end position="26"/>
    </location>
</feature>
<dbReference type="SMART" id="SM00241">
    <property type="entry name" value="ZP"/>
    <property type="match status" value="1"/>
</dbReference>
<dbReference type="PROSITE" id="PS51257">
    <property type="entry name" value="PROKAR_LIPOPROTEIN"/>
    <property type="match status" value="1"/>
</dbReference>
<evidence type="ECO:0000256" key="9">
    <source>
        <dbReference type="ARBA" id="ARBA00023136"/>
    </source>
</evidence>
<evidence type="ECO:0000256" key="21">
    <source>
        <dbReference type="SAM" id="SignalP"/>
    </source>
</evidence>
<keyword evidence="8" id="KW-1133">Transmembrane helix</keyword>
<evidence type="ECO:0000256" key="14">
    <source>
        <dbReference type="ARBA" id="ARBA00024183"/>
    </source>
</evidence>
<evidence type="ECO:0000256" key="6">
    <source>
        <dbReference type="ARBA" id="ARBA00022685"/>
    </source>
</evidence>
<dbReference type="GO" id="GO:0005886">
    <property type="term" value="C:plasma membrane"/>
    <property type="evidence" value="ECO:0007669"/>
    <property type="project" value="UniProtKB-SubCell"/>
</dbReference>
<evidence type="ECO:0000256" key="8">
    <source>
        <dbReference type="ARBA" id="ARBA00022989"/>
    </source>
</evidence>
<feature type="compositionally biased region" description="Pro residues" evidence="20">
    <location>
        <begin position="117"/>
        <end position="143"/>
    </location>
</feature>
<evidence type="ECO:0000256" key="2">
    <source>
        <dbReference type="ARBA" id="ARBA00010863"/>
    </source>
</evidence>
<feature type="compositionally biased region" description="Polar residues" evidence="20">
    <location>
        <begin position="91"/>
        <end position="107"/>
    </location>
</feature>
<evidence type="ECO:0000256" key="11">
    <source>
        <dbReference type="ARBA" id="ARBA00023170"/>
    </source>
</evidence>
<dbReference type="GO" id="GO:0032190">
    <property type="term" value="F:acrosin binding"/>
    <property type="evidence" value="ECO:0007669"/>
    <property type="project" value="TreeGrafter"/>
</dbReference>
<keyword evidence="3" id="KW-1003">Cell membrane</keyword>
<keyword evidence="21" id="KW-0732">Signal</keyword>
<dbReference type="PANTHER" id="PTHR23343">
    <property type="entry name" value="ZONA PELLUCIDA SPERM-BINDING PROTEIN"/>
    <property type="match status" value="1"/>
</dbReference>
<dbReference type="GO" id="GO:0007339">
    <property type="term" value="P:binding of sperm to zona pellucida"/>
    <property type="evidence" value="ECO:0007669"/>
    <property type="project" value="TreeGrafter"/>
</dbReference>
<dbReference type="FunCoup" id="A0A672JEQ5">
    <property type="interactions" value="1139"/>
</dbReference>
<evidence type="ECO:0000256" key="20">
    <source>
        <dbReference type="SAM" id="MobiDB-lite"/>
    </source>
</evidence>
<comment type="subcellular location">
    <subcellularLocation>
        <location evidence="1">Cell membrane</location>
        <topology evidence="1">Single-pass type I membrane protein</topology>
    </subcellularLocation>
    <subcellularLocation>
        <location evidence="14">Zona pellucida</location>
    </subcellularLocation>
</comment>
<evidence type="ECO:0000259" key="23">
    <source>
        <dbReference type="PROSITE" id="PS51448"/>
    </source>
</evidence>
<keyword evidence="10 19" id="KW-1015">Disulfide bond</keyword>
<dbReference type="Gene3D" id="4.10.110.10">
    <property type="entry name" value="Spasmolytic Protein, domain 1"/>
    <property type="match status" value="1"/>
</dbReference>
<dbReference type="InterPro" id="IPR001507">
    <property type="entry name" value="ZP_dom"/>
</dbReference>
<comment type="function">
    <text evidence="15">Component of the zona pellucida, an extracellular matrix surrounding oocytes which mediates sperm binding, induction of the acrosome reaction and prevents post-fertilization polyspermy. The zona pellucida is composed of 3 to 4 glycoproteins, ZP1, ZP2, ZP3, and ZP4. ZP4 may act as a sperm receptor.</text>
</comment>
<proteinExistence type="inferred from homology"/>
<dbReference type="InterPro" id="IPR042235">
    <property type="entry name" value="ZP-C_dom"/>
</dbReference>
<evidence type="ECO:0000256" key="16">
    <source>
        <dbReference type="ARBA" id="ARBA00040238"/>
    </source>
</evidence>
<organism evidence="24 25">
    <name type="scientific">Salarias fasciatus</name>
    <name type="common">Jewelled blenny</name>
    <name type="synonym">Blennius fasciatus</name>
    <dbReference type="NCBI Taxonomy" id="181472"/>
    <lineage>
        <taxon>Eukaryota</taxon>
        <taxon>Metazoa</taxon>
        <taxon>Chordata</taxon>
        <taxon>Craniata</taxon>
        <taxon>Vertebrata</taxon>
        <taxon>Euteleostomi</taxon>
        <taxon>Actinopterygii</taxon>
        <taxon>Neopterygii</taxon>
        <taxon>Teleostei</taxon>
        <taxon>Neoteleostei</taxon>
        <taxon>Acanthomorphata</taxon>
        <taxon>Ovalentaria</taxon>
        <taxon>Blenniimorphae</taxon>
        <taxon>Blenniiformes</taxon>
        <taxon>Blennioidei</taxon>
        <taxon>Blenniidae</taxon>
        <taxon>Salariinae</taxon>
        <taxon>Salarias</taxon>
    </lineage>
</organism>
<dbReference type="Gene3D" id="2.60.40.3210">
    <property type="entry name" value="Zona pellucida, ZP-N domain"/>
    <property type="match status" value="1"/>
</dbReference>
<evidence type="ECO:0000313" key="25">
    <source>
        <dbReference type="Proteomes" id="UP000472267"/>
    </source>
</evidence>
<feature type="region of interest" description="Disordered" evidence="20">
    <location>
        <begin position="540"/>
        <end position="576"/>
    </location>
</feature>
<dbReference type="GO" id="GO:0035804">
    <property type="term" value="F:structural constituent of egg coat"/>
    <property type="evidence" value="ECO:0007669"/>
    <property type="project" value="TreeGrafter"/>
</dbReference>
<evidence type="ECO:0000256" key="19">
    <source>
        <dbReference type="PROSITE-ProRule" id="PRU00779"/>
    </source>
</evidence>
<evidence type="ECO:0000256" key="4">
    <source>
        <dbReference type="ARBA" id="ARBA00022525"/>
    </source>
</evidence>
<dbReference type="InterPro" id="IPR044913">
    <property type="entry name" value="P_trefoil_dom_sf"/>
</dbReference>
<dbReference type="InterPro" id="IPR055355">
    <property type="entry name" value="ZP-C"/>
</dbReference>
<dbReference type="SUPFAM" id="SSF57492">
    <property type="entry name" value="Trefoil"/>
    <property type="match status" value="1"/>
</dbReference>
<feature type="compositionally biased region" description="Pro residues" evidence="20">
    <location>
        <begin position="163"/>
        <end position="174"/>
    </location>
</feature>
<evidence type="ECO:0000313" key="24">
    <source>
        <dbReference type="Ensembl" id="ENSSFAP00005052723.1"/>
    </source>
</evidence>
<keyword evidence="4" id="KW-0964">Secreted</keyword>
<sequence>MARRWSITSLAVLALLACLVERDIEAKPQHGTAAKTPWNPQNPPSPPIAPKPPTRWQYPNPPNPSNPQSPPQPGIPSNPQPSSVFVYPQNPWITGANSVSRKPQTPLISPKPQNPQISPPKPQNPQISPPRPQNPQISPPRPQNPLMYDAQSSPPGSKKVPQNPSPPQNPSLPPPRKKPYPQTAGDQSAKPPQTPQIQRPPPVLPPPVTSCEVDDTVRVPCGPPGTSRDECEALSCCHDGRQCYFGKAVTVQCTKDGQFIVVVAKDATLPKLNTDTISLLGSGPGCSCVDSNSAFAIYQFPVSACGTLVMEENGVIVYENSMSSSFEVFQGPRGDITRDSLYELMFQCRYIGQSVEVVLEEFLRVENPLPVAGLGPLRVGMRLGNGQCLSKGCDELSVAYSSYYTEADYPIPFVLRDPVYVEVLILDQANPNYVLTLDRCWATTCEDAYSLPQWDILINGCPNQADTYRTALVPVPTTLDLPRHYRRFVFQMFAFVEQNTKNQKQESPVLTHDCLYIHCSTTVCVPSPSGSCEPICMQRSKSKRDVSDVSDVDQKTIGPKMVVSSGPLVVSAPPEE</sequence>
<dbReference type="InterPro" id="IPR051148">
    <property type="entry name" value="Zona_Pellucida_Domain_gp"/>
</dbReference>
<dbReference type="AlphaFoldDB" id="A0A672JEQ5"/>
<feature type="chain" id="PRO_5025593052" description="Zona pellucida sperm-binding protein 4" evidence="21">
    <location>
        <begin position="27"/>
        <end position="576"/>
    </location>
</feature>
<evidence type="ECO:0000256" key="15">
    <source>
        <dbReference type="ARBA" id="ARBA00037545"/>
    </source>
</evidence>
<keyword evidence="11" id="KW-0675">Receptor</keyword>
<dbReference type="GO" id="GO:0060468">
    <property type="term" value="P:prevention of polyspermy"/>
    <property type="evidence" value="ECO:0007669"/>
    <property type="project" value="TreeGrafter"/>
</dbReference>
<evidence type="ECO:0000259" key="22">
    <source>
        <dbReference type="PROSITE" id="PS51034"/>
    </source>
</evidence>
<dbReference type="InParanoid" id="A0A672JEQ5"/>
<dbReference type="PANTHER" id="PTHR23343:SF31">
    <property type="entry name" value="ZONA PELLUCIDA SPERM-BINDING PROTEIN 4"/>
    <property type="match status" value="1"/>
</dbReference>
<dbReference type="OMA" id="FREYHRP"/>
<evidence type="ECO:0000256" key="18">
    <source>
        <dbReference type="ARBA" id="ARBA00042573"/>
    </source>
</evidence>
<dbReference type="Pfam" id="PF23344">
    <property type="entry name" value="ZP-N"/>
    <property type="match status" value="1"/>
</dbReference>
<comment type="caution">
    <text evidence="19">Lacks conserved residue(s) required for the propagation of feature annotation.</text>
</comment>
<feature type="compositionally biased region" description="Pro residues" evidence="20">
    <location>
        <begin position="40"/>
        <end position="79"/>
    </location>
</feature>
<evidence type="ECO:0000256" key="17">
    <source>
        <dbReference type="ARBA" id="ARBA00042273"/>
    </source>
</evidence>
<dbReference type="SMART" id="SM00018">
    <property type="entry name" value="PD"/>
    <property type="match status" value="1"/>
</dbReference>
<evidence type="ECO:0000256" key="1">
    <source>
        <dbReference type="ARBA" id="ARBA00004251"/>
    </source>
</evidence>
<dbReference type="CDD" id="cd00111">
    <property type="entry name" value="Trefoil"/>
    <property type="match status" value="1"/>
</dbReference>
<keyword evidence="5" id="KW-0272">Extracellular matrix</keyword>
<keyword evidence="25" id="KW-1185">Reference proteome</keyword>
<keyword evidence="7" id="KW-0812">Transmembrane</keyword>
<evidence type="ECO:0000256" key="10">
    <source>
        <dbReference type="ARBA" id="ARBA00023157"/>
    </source>
</evidence>
<evidence type="ECO:0000256" key="12">
    <source>
        <dbReference type="ARBA" id="ARBA00023180"/>
    </source>
</evidence>
<name>A0A672JEQ5_SALFA</name>